<dbReference type="GO" id="GO:0030170">
    <property type="term" value="F:pyridoxal phosphate binding"/>
    <property type="evidence" value="ECO:0007669"/>
    <property type="project" value="InterPro"/>
</dbReference>
<dbReference type="InterPro" id="IPR004839">
    <property type="entry name" value="Aminotransferase_I/II_large"/>
</dbReference>
<accession>A0A165HZ79</accession>
<dbReference type="FunCoup" id="A0A165HZ79">
    <property type="interactions" value="66"/>
</dbReference>
<dbReference type="FunFam" id="3.40.640.10:FF:000080">
    <property type="entry name" value="Aminotransferase, putative"/>
    <property type="match status" value="1"/>
</dbReference>
<dbReference type="PANTHER" id="PTHR42858">
    <property type="entry name" value="AMINOTRANSFERASE"/>
    <property type="match status" value="1"/>
</dbReference>
<proteinExistence type="predicted"/>
<dbReference type="AlphaFoldDB" id="A0A165HZ79"/>
<dbReference type="InParanoid" id="A0A165HZ79"/>
<dbReference type="RefSeq" id="XP_018189680.1">
    <property type="nucleotide sequence ID" value="XM_018336944.1"/>
</dbReference>
<dbReference type="EMBL" id="KV407456">
    <property type="protein sequence ID" value="KZF24125.1"/>
    <property type="molecule type" value="Genomic_DNA"/>
</dbReference>
<dbReference type="CDD" id="cd00609">
    <property type="entry name" value="AAT_like"/>
    <property type="match status" value="1"/>
</dbReference>
<dbReference type="OrthoDB" id="7042322at2759"/>
<dbReference type="OMA" id="MIALDSM"/>
<dbReference type="PANTHER" id="PTHR42858:SF1">
    <property type="entry name" value="LD15494P"/>
    <property type="match status" value="1"/>
</dbReference>
<dbReference type="SUPFAM" id="SSF53383">
    <property type="entry name" value="PLP-dependent transferases"/>
    <property type="match status" value="1"/>
</dbReference>
<dbReference type="InterPro" id="IPR015422">
    <property type="entry name" value="PyrdxlP-dep_Trfase_small"/>
</dbReference>
<keyword evidence="2" id="KW-0808">Transferase</keyword>
<evidence type="ECO:0000259" key="1">
    <source>
        <dbReference type="Pfam" id="PF00155"/>
    </source>
</evidence>
<protein>
    <submittedName>
        <fullName evidence="2">PLP-dependent transferase</fullName>
    </submittedName>
</protein>
<evidence type="ECO:0000313" key="2">
    <source>
        <dbReference type="EMBL" id="KZF24125.1"/>
    </source>
</evidence>
<dbReference type="Gene3D" id="3.40.640.10">
    <property type="entry name" value="Type I PLP-dependent aspartate aminotransferase-like (Major domain)"/>
    <property type="match status" value="1"/>
</dbReference>
<organism evidence="2 3">
    <name type="scientific">Xylona heveae (strain CBS 132557 / TC161)</name>
    <dbReference type="NCBI Taxonomy" id="1328760"/>
    <lineage>
        <taxon>Eukaryota</taxon>
        <taxon>Fungi</taxon>
        <taxon>Dikarya</taxon>
        <taxon>Ascomycota</taxon>
        <taxon>Pezizomycotina</taxon>
        <taxon>Xylonomycetes</taxon>
        <taxon>Xylonales</taxon>
        <taxon>Xylonaceae</taxon>
        <taxon>Xylona</taxon>
    </lineage>
</organism>
<dbReference type="Gene3D" id="3.90.1150.10">
    <property type="entry name" value="Aspartate Aminotransferase, domain 1"/>
    <property type="match status" value="1"/>
</dbReference>
<name>A0A165HZ79_XYLHT</name>
<gene>
    <name evidence="2" type="ORF">L228DRAFT_89844</name>
</gene>
<evidence type="ECO:0000313" key="3">
    <source>
        <dbReference type="Proteomes" id="UP000076632"/>
    </source>
</evidence>
<reference evidence="2 3" key="1">
    <citation type="journal article" date="2016" name="Fungal Biol.">
        <title>The genome of Xylona heveae provides a window into fungal endophytism.</title>
        <authorList>
            <person name="Gazis R."/>
            <person name="Kuo A."/>
            <person name="Riley R."/>
            <person name="LaButti K."/>
            <person name="Lipzen A."/>
            <person name="Lin J."/>
            <person name="Amirebrahimi M."/>
            <person name="Hesse C.N."/>
            <person name="Spatafora J.W."/>
            <person name="Henrissat B."/>
            <person name="Hainaut M."/>
            <person name="Grigoriev I.V."/>
            <person name="Hibbett D.S."/>
        </authorList>
    </citation>
    <scope>NUCLEOTIDE SEQUENCE [LARGE SCALE GENOMIC DNA]</scope>
    <source>
        <strain evidence="2 3">TC161</strain>
    </source>
</reference>
<dbReference type="GO" id="GO:0047536">
    <property type="term" value="F:2-aminoadipate transaminase activity"/>
    <property type="evidence" value="ECO:0007669"/>
    <property type="project" value="TreeGrafter"/>
</dbReference>
<dbReference type="STRING" id="1328760.A0A165HZ79"/>
<dbReference type="Pfam" id="PF00155">
    <property type="entry name" value="Aminotran_1_2"/>
    <property type="match status" value="1"/>
</dbReference>
<dbReference type="Proteomes" id="UP000076632">
    <property type="component" value="Unassembled WGS sequence"/>
</dbReference>
<sequence>MVAAQKPLINLLRGWPNPKLLPAPQLKTASQSVLSNPDVFVPGLQYGPDPGYEPLREQIASWLHKYYLPLEQISPERICITGGASQNLACILQVFTDPVYTRNIWMVAPTYFLACRIFEDSGFHGRLRAVPEDKGGIDLDFLRRGLRESEKRAELEGNNVPKLKPNRPWARVYRHIIYAVPTFSNPSSITMSLQHREELVRLAREFDALIITDDVYDHLQWAVSVSAHSSGNRDADHAILPRIVDVDRRLEGGAERSGSHGFGNAVSNGSFSKIVAPGSRTGWAEGTPKFAFGLSQTGSSRSGGAPSQLASTFIADMLASGELQKHIRNVLRPAYAARYRRMLLAIERYLLPLGVTMAQPDRDVVGGYFIWFDLPNGLDADLVARRAMEMENVIIAEGSLFEVSNDAKGARFPSAVRVCFSWEEEDCLAEGIERLANVVRCMLNGECSDFVPSDNNGSSRDQHR</sequence>
<dbReference type="InterPro" id="IPR015424">
    <property type="entry name" value="PyrdxlP-dep_Trfase"/>
</dbReference>
<dbReference type="GeneID" id="28902081"/>
<feature type="domain" description="Aminotransferase class I/classII large" evidence="1">
    <location>
        <begin position="44"/>
        <end position="426"/>
    </location>
</feature>
<dbReference type="InterPro" id="IPR015421">
    <property type="entry name" value="PyrdxlP-dep_Trfase_major"/>
</dbReference>
<keyword evidence="3" id="KW-1185">Reference proteome</keyword>